<dbReference type="SUPFAM" id="SSF51658">
    <property type="entry name" value="Xylose isomerase-like"/>
    <property type="match status" value="1"/>
</dbReference>
<dbReference type="Proteomes" id="UP000275925">
    <property type="component" value="Unassembled WGS sequence"/>
</dbReference>
<protein>
    <recommendedName>
        <fullName evidence="1">Xylose isomerase-like TIM barrel domain-containing protein</fullName>
    </recommendedName>
</protein>
<evidence type="ECO:0000259" key="1">
    <source>
        <dbReference type="Pfam" id="PF01261"/>
    </source>
</evidence>
<dbReference type="InterPro" id="IPR036237">
    <property type="entry name" value="Xyl_isomerase-like_sf"/>
</dbReference>
<feature type="domain" description="Xylose isomerase-like TIM barrel" evidence="1">
    <location>
        <begin position="44"/>
        <end position="250"/>
    </location>
</feature>
<name>A0A388TGV3_9BACT</name>
<dbReference type="AlphaFoldDB" id="A0A388TGV3"/>
<reference evidence="2 3" key="1">
    <citation type="journal article" date="2019" name="ISME J.">
        <title>Genome analyses of uncultured TG2/ZB3 bacteria in 'Margulisbacteria' specifically attached to ectosymbiotic spirochetes of protists in the termite gut.</title>
        <authorList>
            <person name="Utami Y.D."/>
            <person name="Kuwahara H."/>
            <person name="Igai K."/>
            <person name="Murakami T."/>
            <person name="Sugaya K."/>
            <person name="Morikawa T."/>
            <person name="Nagura Y."/>
            <person name="Yuki M."/>
            <person name="Deevong P."/>
            <person name="Inoue T."/>
            <person name="Kihara K."/>
            <person name="Lo N."/>
            <person name="Yamada A."/>
            <person name="Ohkuma M."/>
            <person name="Hongoh Y."/>
        </authorList>
    </citation>
    <scope>NUCLEOTIDE SEQUENCE [LARGE SCALE GENOMIC DNA]</scope>
    <source>
        <strain evidence="2">NkOx7-02</strain>
    </source>
</reference>
<accession>A0A388TGV3</accession>
<comment type="caution">
    <text evidence="2">The sequence shown here is derived from an EMBL/GenBank/DDBJ whole genome shotgun (WGS) entry which is preliminary data.</text>
</comment>
<dbReference type="InterPro" id="IPR013022">
    <property type="entry name" value="Xyl_isomerase-like_TIM-brl"/>
</dbReference>
<gene>
    <name evidence="2" type="ORF">NO2_0928</name>
</gene>
<dbReference type="Gene3D" id="3.20.20.150">
    <property type="entry name" value="Divalent-metal-dependent TIM barrel enzymes"/>
    <property type="match status" value="1"/>
</dbReference>
<evidence type="ECO:0000313" key="2">
    <source>
        <dbReference type="EMBL" id="GBR76366.1"/>
    </source>
</evidence>
<sequence>MKLGLKLWSVNTDTYYAAAQKLYQENIFAYIELYIVPGTLHTLEAWRKLKIPFVLHAPHFAHGLNLACKEKEDSNAKIYKETKQFADELQVQYIIFHGGVDGTIQETARQLAGFHEPRALLENKPYVGLPKMGGQLCRGYSPQEAGYVLEQAHCGFCLDFGHAICAANSLKKDVYAYVRDFLPLKPKMFHLTDVDDITSEYDSHPHLGAGQLDMSKILTLLPQEAMVTVETLKSFEDNLNDFAEDIRYLRHLLG</sequence>
<dbReference type="Pfam" id="PF01261">
    <property type="entry name" value="AP_endonuc_2"/>
    <property type="match status" value="1"/>
</dbReference>
<dbReference type="EMBL" id="BGZO01000025">
    <property type="protein sequence ID" value="GBR76366.1"/>
    <property type="molecule type" value="Genomic_DNA"/>
</dbReference>
<keyword evidence="3" id="KW-1185">Reference proteome</keyword>
<evidence type="ECO:0000313" key="3">
    <source>
        <dbReference type="Proteomes" id="UP000275925"/>
    </source>
</evidence>
<proteinExistence type="predicted"/>
<organism evidence="2 3">
    <name type="scientific">Candidatus Termititenax persephonae</name>
    <dbReference type="NCBI Taxonomy" id="2218525"/>
    <lineage>
        <taxon>Bacteria</taxon>
        <taxon>Bacillati</taxon>
        <taxon>Candidatus Margulisiibacteriota</taxon>
        <taxon>Candidatus Termititenacia</taxon>
        <taxon>Candidatus Termititenacales</taxon>
        <taxon>Candidatus Termititenacaceae</taxon>
        <taxon>Candidatus Termititenax</taxon>
    </lineage>
</organism>